<dbReference type="EMBL" id="JAACJN010000010">
    <property type="protein sequence ID" value="KAF5391443.1"/>
    <property type="molecule type" value="Genomic_DNA"/>
</dbReference>
<feature type="region of interest" description="Disordered" evidence="2">
    <location>
        <begin position="64"/>
        <end position="127"/>
    </location>
</feature>
<feature type="compositionally biased region" description="Polar residues" evidence="2">
    <location>
        <begin position="341"/>
        <end position="360"/>
    </location>
</feature>
<dbReference type="AlphaFoldDB" id="A0A8H5HXU6"/>
<sequence length="524" mass="56275">MQSYTAASPAQVDRERKRLYLSLLPPPQLIEICLTFDLHAPALARTTVWPLDLEAAIAALQKPAEEQPLPQRRVSNSANSAPEPQDPPKPPTVTEEAPGPPESSNVAAQPTSSGSGPHQLSRFAYPSQPAYPHTPYYPQSSWSSYSQTTYGGSHPYTSPSPSAIHHPPYHHETASADDLPSYEDMIVEALNDDVRDPEGLAPKDLYTWMASHYPVQANFRPSASQALQKAFKRGRFEKSLSGKYRLNPNWKGGNTTRRVTRRPQTHGGAVQPRLAYPNKPAYSNSSYMFGSTHPASATSQGSNSHPPEDDLGDAYEAAQHILKALNFGDGLYKISQDPEDSPNSGLISSEVTNTPSQGAFTSNDISVESIRAELQVQLVLLAAQLSDIASGVESNSAVPDKSSLGSDVPLITLESNVSSTVDVAVPAPVLPTTAAGSVKSGDKVPSPSPLESTAQDNHTTNLITKIPPSPLETARIITHSLPPLLEPPVRGALVKGEPPGLPDVIPMEHIEDSDDEEMDEIAVD</sequence>
<evidence type="ECO:0000256" key="2">
    <source>
        <dbReference type="SAM" id="MobiDB-lite"/>
    </source>
</evidence>
<dbReference type="GO" id="GO:0003677">
    <property type="term" value="F:DNA binding"/>
    <property type="evidence" value="ECO:0007669"/>
    <property type="project" value="InterPro"/>
</dbReference>
<dbReference type="OrthoDB" id="5863171at2759"/>
<gene>
    <name evidence="4" type="ORF">D9757_002075</name>
</gene>
<dbReference type="SUPFAM" id="SSF46785">
    <property type="entry name" value="Winged helix' DNA-binding domain"/>
    <property type="match status" value="1"/>
</dbReference>
<dbReference type="PROSITE" id="PS51504">
    <property type="entry name" value="H15"/>
    <property type="match status" value="1"/>
</dbReference>
<feature type="compositionally biased region" description="Low complexity" evidence="2">
    <location>
        <begin position="142"/>
        <end position="153"/>
    </location>
</feature>
<dbReference type="InterPro" id="IPR005818">
    <property type="entry name" value="Histone_H1/H5_H15"/>
</dbReference>
<feature type="region of interest" description="Disordered" evidence="2">
    <location>
        <begin position="333"/>
        <end position="360"/>
    </location>
</feature>
<feature type="compositionally biased region" description="Acidic residues" evidence="2">
    <location>
        <begin position="511"/>
        <end position="524"/>
    </location>
</feature>
<dbReference type="InterPro" id="IPR036388">
    <property type="entry name" value="WH-like_DNA-bd_sf"/>
</dbReference>
<dbReference type="Gene3D" id="1.10.10.10">
    <property type="entry name" value="Winged helix-like DNA-binding domain superfamily/Winged helix DNA-binding domain"/>
    <property type="match status" value="1"/>
</dbReference>
<feature type="compositionally biased region" description="Polar residues" evidence="2">
    <location>
        <begin position="449"/>
        <end position="463"/>
    </location>
</feature>
<evidence type="ECO:0000313" key="5">
    <source>
        <dbReference type="Proteomes" id="UP000518752"/>
    </source>
</evidence>
<feature type="region of interest" description="Disordered" evidence="2">
    <location>
        <begin position="243"/>
        <end position="312"/>
    </location>
</feature>
<protein>
    <recommendedName>
        <fullName evidence="1">Histone H1</fullName>
    </recommendedName>
</protein>
<evidence type="ECO:0000256" key="1">
    <source>
        <dbReference type="ARBA" id="ARBA00020833"/>
    </source>
</evidence>
<evidence type="ECO:0000313" key="4">
    <source>
        <dbReference type="EMBL" id="KAF5391443.1"/>
    </source>
</evidence>
<feature type="region of interest" description="Disordered" evidence="2">
    <location>
        <begin position="142"/>
        <end position="175"/>
    </location>
</feature>
<organism evidence="4 5">
    <name type="scientific">Collybiopsis confluens</name>
    <dbReference type="NCBI Taxonomy" id="2823264"/>
    <lineage>
        <taxon>Eukaryota</taxon>
        <taxon>Fungi</taxon>
        <taxon>Dikarya</taxon>
        <taxon>Basidiomycota</taxon>
        <taxon>Agaricomycotina</taxon>
        <taxon>Agaricomycetes</taxon>
        <taxon>Agaricomycetidae</taxon>
        <taxon>Agaricales</taxon>
        <taxon>Marasmiineae</taxon>
        <taxon>Omphalotaceae</taxon>
        <taxon>Collybiopsis</taxon>
    </lineage>
</organism>
<dbReference type="GO" id="GO:0000786">
    <property type="term" value="C:nucleosome"/>
    <property type="evidence" value="ECO:0007669"/>
    <property type="project" value="InterPro"/>
</dbReference>
<comment type="caution">
    <text evidence="4">The sequence shown here is derived from an EMBL/GenBank/DDBJ whole genome shotgun (WGS) entry which is preliminary data.</text>
</comment>
<keyword evidence="5" id="KW-1185">Reference proteome</keyword>
<feature type="region of interest" description="Disordered" evidence="2">
    <location>
        <begin position="433"/>
        <end position="466"/>
    </location>
</feature>
<proteinExistence type="predicted"/>
<reference evidence="4 5" key="1">
    <citation type="journal article" date="2020" name="ISME J.">
        <title>Uncovering the hidden diversity of litter-decomposition mechanisms in mushroom-forming fungi.</title>
        <authorList>
            <person name="Floudas D."/>
            <person name="Bentzer J."/>
            <person name="Ahren D."/>
            <person name="Johansson T."/>
            <person name="Persson P."/>
            <person name="Tunlid A."/>
        </authorList>
    </citation>
    <scope>NUCLEOTIDE SEQUENCE [LARGE SCALE GENOMIC DNA]</scope>
    <source>
        <strain evidence="4 5">CBS 406.79</strain>
    </source>
</reference>
<evidence type="ECO:0000259" key="3">
    <source>
        <dbReference type="PROSITE" id="PS51504"/>
    </source>
</evidence>
<dbReference type="Proteomes" id="UP000518752">
    <property type="component" value="Unassembled WGS sequence"/>
</dbReference>
<dbReference type="GO" id="GO:0006334">
    <property type="term" value="P:nucleosome assembly"/>
    <property type="evidence" value="ECO:0007669"/>
    <property type="project" value="InterPro"/>
</dbReference>
<name>A0A8H5HXU6_9AGAR</name>
<accession>A0A8H5HXU6</accession>
<feature type="region of interest" description="Disordered" evidence="2">
    <location>
        <begin position="493"/>
        <end position="524"/>
    </location>
</feature>
<feature type="compositionally biased region" description="Polar residues" evidence="2">
    <location>
        <begin position="102"/>
        <end position="118"/>
    </location>
</feature>
<feature type="domain" description="H15" evidence="3">
    <location>
        <begin position="178"/>
        <end position="248"/>
    </location>
</feature>
<dbReference type="Pfam" id="PF00538">
    <property type="entry name" value="Linker_histone"/>
    <property type="match status" value="1"/>
</dbReference>
<feature type="compositionally biased region" description="Polar residues" evidence="2">
    <location>
        <begin position="73"/>
        <end position="82"/>
    </location>
</feature>
<feature type="compositionally biased region" description="Polar residues" evidence="2">
    <location>
        <begin position="281"/>
        <end position="305"/>
    </location>
</feature>
<dbReference type="InterPro" id="IPR036390">
    <property type="entry name" value="WH_DNA-bd_sf"/>
</dbReference>